<sequence length="169" mass="16929">MRYYILFITLAMIAWVANAGISGVGHMQSKALDSEDLPEDSPNASTDALVPEIPPEIANGGQVLPPPAGPVTEAEIKADSALACMEACGGKVDCQNQCIGTTYGVALGTPPPVVTGSVPPPVGSTTTTSAGGAKTTSGMSSAGNARLVEIHQTVGALILVAFASACASF</sequence>
<dbReference type="EMBL" id="JAAAHY010000663">
    <property type="protein sequence ID" value="KAF9959638.1"/>
    <property type="molecule type" value="Genomic_DNA"/>
</dbReference>
<evidence type="ECO:0000256" key="2">
    <source>
        <dbReference type="SAM" id="SignalP"/>
    </source>
</evidence>
<reference evidence="3" key="1">
    <citation type="journal article" date="2020" name="Fungal Divers.">
        <title>Resolving the Mortierellaceae phylogeny through synthesis of multi-gene phylogenetics and phylogenomics.</title>
        <authorList>
            <person name="Vandepol N."/>
            <person name="Liber J."/>
            <person name="Desiro A."/>
            <person name="Na H."/>
            <person name="Kennedy M."/>
            <person name="Barry K."/>
            <person name="Grigoriev I.V."/>
            <person name="Miller A.N."/>
            <person name="O'Donnell K."/>
            <person name="Stajich J.E."/>
            <person name="Bonito G."/>
        </authorList>
    </citation>
    <scope>NUCLEOTIDE SEQUENCE</scope>
    <source>
        <strain evidence="3">CK1249</strain>
    </source>
</reference>
<feature type="signal peptide" evidence="2">
    <location>
        <begin position="1"/>
        <end position="19"/>
    </location>
</feature>
<dbReference type="Proteomes" id="UP000738359">
    <property type="component" value="Unassembled WGS sequence"/>
</dbReference>
<keyword evidence="2" id="KW-0732">Signal</keyword>
<feature type="region of interest" description="Disordered" evidence="1">
    <location>
        <begin position="32"/>
        <end position="51"/>
    </location>
</feature>
<comment type="caution">
    <text evidence="3">The sequence shown here is derived from an EMBL/GenBank/DDBJ whole genome shotgun (WGS) entry which is preliminary data.</text>
</comment>
<keyword evidence="4" id="KW-1185">Reference proteome</keyword>
<dbReference type="AlphaFoldDB" id="A0A9P6J4V5"/>
<dbReference type="OrthoDB" id="2415726at2759"/>
<evidence type="ECO:0000313" key="3">
    <source>
        <dbReference type="EMBL" id="KAF9959638.1"/>
    </source>
</evidence>
<proteinExistence type="predicted"/>
<name>A0A9P6J4V5_MORAP</name>
<protein>
    <submittedName>
        <fullName evidence="3">Uncharacterized protein</fullName>
    </submittedName>
</protein>
<feature type="chain" id="PRO_5040310488" evidence="2">
    <location>
        <begin position="20"/>
        <end position="169"/>
    </location>
</feature>
<organism evidence="3 4">
    <name type="scientific">Mortierella alpina</name>
    <name type="common">Oleaginous fungus</name>
    <name type="synonym">Mortierella renispora</name>
    <dbReference type="NCBI Taxonomy" id="64518"/>
    <lineage>
        <taxon>Eukaryota</taxon>
        <taxon>Fungi</taxon>
        <taxon>Fungi incertae sedis</taxon>
        <taxon>Mucoromycota</taxon>
        <taxon>Mortierellomycotina</taxon>
        <taxon>Mortierellomycetes</taxon>
        <taxon>Mortierellales</taxon>
        <taxon>Mortierellaceae</taxon>
        <taxon>Mortierella</taxon>
    </lineage>
</organism>
<gene>
    <name evidence="3" type="ORF">BGZ70_008790</name>
</gene>
<evidence type="ECO:0000256" key="1">
    <source>
        <dbReference type="SAM" id="MobiDB-lite"/>
    </source>
</evidence>
<evidence type="ECO:0000313" key="4">
    <source>
        <dbReference type="Proteomes" id="UP000738359"/>
    </source>
</evidence>
<accession>A0A9P6J4V5</accession>